<protein>
    <submittedName>
        <fullName evidence="3">Uncharacterized protein</fullName>
    </submittedName>
</protein>
<keyword evidence="2" id="KW-0812">Transmembrane</keyword>
<proteinExistence type="predicted"/>
<keyword evidence="2" id="KW-0472">Membrane</keyword>
<accession>A0ABW8D0P9</accession>
<name>A0ABW8D0P9_STRBI</name>
<dbReference type="EMBL" id="JBITYT010000017">
    <property type="protein sequence ID" value="MFI9123407.1"/>
    <property type="molecule type" value="Genomic_DNA"/>
</dbReference>
<organism evidence="3 4">
    <name type="scientific">Streptomyces bikiniensis</name>
    <dbReference type="NCBI Taxonomy" id="1896"/>
    <lineage>
        <taxon>Bacteria</taxon>
        <taxon>Bacillati</taxon>
        <taxon>Actinomycetota</taxon>
        <taxon>Actinomycetes</taxon>
        <taxon>Kitasatosporales</taxon>
        <taxon>Streptomycetaceae</taxon>
        <taxon>Streptomyces</taxon>
    </lineage>
</organism>
<evidence type="ECO:0000313" key="4">
    <source>
        <dbReference type="Proteomes" id="UP001614391"/>
    </source>
</evidence>
<feature type="compositionally biased region" description="Low complexity" evidence="1">
    <location>
        <begin position="101"/>
        <end position="122"/>
    </location>
</feature>
<evidence type="ECO:0000313" key="3">
    <source>
        <dbReference type="EMBL" id="MFI9123407.1"/>
    </source>
</evidence>
<evidence type="ECO:0000256" key="2">
    <source>
        <dbReference type="SAM" id="Phobius"/>
    </source>
</evidence>
<evidence type="ECO:0000256" key="1">
    <source>
        <dbReference type="SAM" id="MobiDB-lite"/>
    </source>
</evidence>
<feature type="compositionally biased region" description="Basic residues" evidence="1">
    <location>
        <begin position="1"/>
        <end position="11"/>
    </location>
</feature>
<feature type="compositionally biased region" description="Pro residues" evidence="1">
    <location>
        <begin position="12"/>
        <end position="22"/>
    </location>
</feature>
<keyword evidence="2" id="KW-1133">Transmembrane helix</keyword>
<sequence length="122" mass="12093">MSRKHPPHRPPPHPSAPGPYGPPRKRFSTGAVVAVVVGGVLVLLVALGLADGGEAPADGKAGKPPVTEAPAPAPTTERAPAPDPAATPATGTAPKEKAESGTRQSRARSAASPTSPRARAPG</sequence>
<feature type="compositionally biased region" description="Low complexity" evidence="1">
    <location>
        <begin position="63"/>
        <end position="93"/>
    </location>
</feature>
<keyword evidence="4" id="KW-1185">Reference proteome</keyword>
<gene>
    <name evidence="3" type="ORF">ACIGW0_29130</name>
</gene>
<feature type="transmembrane region" description="Helical" evidence="2">
    <location>
        <begin position="27"/>
        <end position="50"/>
    </location>
</feature>
<dbReference type="Proteomes" id="UP001614391">
    <property type="component" value="Unassembled WGS sequence"/>
</dbReference>
<comment type="caution">
    <text evidence="3">The sequence shown here is derived from an EMBL/GenBank/DDBJ whole genome shotgun (WGS) entry which is preliminary data.</text>
</comment>
<reference evidence="3 4" key="1">
    <citation type="submission" date="2024-10" db="EMBL/GenBank/DDBJ databases">
        <title>The Natural Products Discovery Center: Release of the First 8490 Sequenced Strains for Exploring Actinobacteria Biosynthetic Diversity.</title>
        <authorList>
            <person name="Kalkreuter E."/>
            <person name="Kautsar S.A."/>
            <person name="Yang D."/>
            <person name="Bader C.D."/>
            <person name="Teijaro C.N."/>
            <person name="Fluegel L."/>
            <person name="Davis C.M."/>
            <person name="Simpson J.R."/>
            <person name="Lauterbach L."/>
            <person name="Steele A.D."/>
            <person name="Gui C."/>
            <person name="Meng S."/>
            <person name="Li G."/>
            <person name="Viehrig K."/>
            <person name="Ye F."/>
            <person name="Su P."/>
            <person name="Kiefer A.F."/>
            <person name="Nichols A."/>
            <person name="Cepeda A.J."/>
            <person name="Yan W."/>
            <person name="Fan B."/>
            <person name="Jiang Y."/>
            <person name="Adhikari A."/>
            <person name="Zheng C.-J."/>
            <person name="Schuster L."/>
            <person name="Cowan T.M."/>
            <person name="Smanski M.J."/>
            <person name="Chevrette M.G."/>
            <person name="De Carvalho L.P.S."/>
            <person name="Shen B."/>
        </authorList>
    </citation>
    <scope>NUCLEOTIDE SEQUENCE [LARGE SCALE GENOMIC DNA]</scope>
    <source>
        <strain evidence="3 4">NPDC053346</strain>
    </source>
</reference>
<dbReference type="RefSeq" id="WP_399620648.1">
    <property type="nucleotide sequence ID" value="NZ_JBITYT010000017.1"/>
</dbReference>
<feature type="region of interest" description="Disordered" evidence="1">
    <location>
        <begin position="1"/>
        <end position="26"/>
    </location>
</feature>
<feature type="region of interest" description="Disordered" evidence="1">
    <location>
        <begin position="52"/>
        <end position="122"/>
    </location>
</feature>